<protein>
    <submittedName>
        <fullName evidence="1">Uncharacterized protein</fullName>
    </submittedName>
</protein>
<dbReference type="KEGG" id="mgk:FSB76_04090"/>
<evidence type="ECO:0000313" key="1">
    <source>
        <dbReference type="EMBL" id="QEC75163.1"/>
    </source>
</evidence>
<dbReference type="EMBL" id="CP042437">
    <property type="protein sequence ID" value="QEC75163.1"/>
    <property type="molecule type" value="Genomic_DNA"/>
</dbReference>
<dbReference type="PROSITE" id="PS51257">
    <property type="entry name" value="PROKAR_LIPOPROTEIN"/>
    <property type="match status" value="1"/>
</dbReference>
<organism evidence="1 2">
    <name type="scientific">Mucilaginibacter ginsenosidivorax</name>
    <dbReference type="NCBI Taxonomy" id="862126"/>
    <lineage>
        <taxon>Bacteria</taxon>
        <taxon>Pseudomonadati</taxon>
        <taxon>Bacteroidota</taxon>
        <taxon>Sphingobacteriia</taxon>
        <taxon>Sphingobacteriales</taxon>
        <taxon>Sphingobacteriaceae</taxon>
        <taxon>Mucilaginibacter</taxon>
    </lineage>
</organism>
<dbReference type="OrthoDB" id="8605367at2"/>
<dbReference type="AlphaFoldDB" id="A0A5B8VV64"/>
<name>A0A5B8VV64_9SPHI</name>
<reference evidence="1 2" key="1">
    <citation type="journal article" date="2013" name="J. Microbiol.">
        <title>Mucilaginibacter ginsenosidivorax sp. nov., with ginsenoside converting activity isolated from sediment.</title>
        <authorList>
            <person name="Kim J.K."/>
            <person name="Choi T.E."/>
            <person name="Liu Q.M."/>
            <person name="Park H.Y."/>
            <person name="Yi T.H."/>
            <person name="Yoon M.H."/>
            <person name="Kim S.C."/>
            <person name="Im W.T."/>
        </authorList>
    </citation>
    <scope>NUCLEOTIDE SEQUENCE [LARGE SCALE GENOMIC DNA]</scope>
    <source>
        <strain evidence="1 2">KHI28</strain>
    </source>
</reference>
<accession>A0A5B8VV64</accession>
<dbReference type="Proteomes" id="UP000321362">
    <property type="component" value="Chromosome"/>
</dbReference>
<proteinExistence type="predicted"/>
<evidence type="ECO:0000313" key="2">
    <source>
        <dbReference type="Proteomes" id="UP000321362"/>
    </source>
</evidence>
<sequence length="308" mass="35188">MKNCVLLCMCLTVLCACSHKKQPSAETKHVVKANKSAKTSTINKPQYTNPLFNQYVVFIKSLNFTDPENATKAAKKYADLFNGQAPATCDTAFLMFSAYYDKLDNSLDNIHYDRADRSDTILVGKVKPGKLPAKVAKYLTQLNDNGFTIIMEEGDTYVGQDRDFISKWFYDYVSPVMKVYLEQLNKENKAVYMEDASIIISAKQLVDREIWWERFVEENLGFISIADAAINQKSYLQVLLQGTDNTWVMDDQNRLSDYFKEAYNYLSDKYPSSAAAKLVAPYYTFLKEGHRYRADSLMNVYKKEGVTG</sequence>
<gene>
    <name evidence="1" type="ORF">FSB76_04090</name>
</gene>
<dbReference type="RefSeq" id="WP_147052317.1">
    <property type="nucleotide sequence ID" value="NZ_CP042437.1"/>
</dbReference>
<keyword evidence="2" id="KW-1185">Reference proteome</keyword>